<evidence type="ECO:0000256" key="1">
    <source>
        <dbReference type="ARBA" id="ARBA00009437"/>
    </source>
</evidence>
<dbReference type="EMBL" id="JAVVDO010000046">
    <property type="protein sequence ID" value="MDT8333213.1"/>
    <property type="molecule type" value="Genomic_DNA"/>
</dbReference>
<keyword evidence="3" id="KW-0238">DNA-binding</keyword>
<dbReference type="InterPro" id="IPR005119">
    <property type="entry name" value="LysR_subst-bd"/>
</dbReference>
<keyword evidence="4" id="KW-0804">Transcription</keyword>
<comment type="similarity">
    <text evidence="1">Belongs to the LysR transcriptional regulatory family.</text>
</comment>
<evidence type="ECO:0000256" key="2">
    <source>
        <dbReference type="ARBA" id="ARBA00023015"/>
    </source>
</evidence>
<sequence length="129" mass="14010">MAANYNKPKPLDPVYWHASSRFLVASGVEVLSAPVVAAVARAASQVQLRFVPKPDKEVGPLREGLIDLEIGLRGTSAPEIRTRLLFHDRFVGVVRTGHPLLAGGEVTPKRYAACRHVAASREGETYPGR</sequence>
<name>A0ABU3ML37_9PROT</name>
<accession>A0ABU3ML37</accession>
<gene>
    <name evidence="6" type="ORF">RQ831_19350</name>
</gene>
<evidence type="ECO:0000313" key="6">
    <source>
        <dbReference type="EMBL" id="MDT8333213.1"/>
    </source>
</evidence>
<feature type="domain" description="LysR substrate-binding" evidence="5">
    <location>
        <begin position="31"/>
        <end position="121"/>
    </location>
</feature>
<evidence type="ECO:0000313" key="7">
    <source>
        <dbReference type="Proteomes" id="UP001258945"/>
    </source>
</evidence>
<dbReference type="RefSeq" id="WP_314284444.1">
    <property type="nucleotide sequence ID" value="NZ_JAVVDO010000046.1"/>
</dbReference>
<evidence type="ECO:0000259" key="5">
    <source>
        <dbReference type="Pfam" id="PF03466"/>
    </source>
</evidence>
<dbReference type="PANTHER" id="PTHR30118">
    <property type="entry name" value="HTH-TYPE TRANSCRIPTIONAL REGULATOR LEUO-RELATED"/>
    <property type="match status" value="1"/>
</dbReference>
<organism evidence="6 7">
    <name type="scientific">Roseomonas gilardii</name>
    <dbReference type="NCBI Taxonomy" id="257708"/>
    <lineage>
        <taxon>Bacteria</taxon>
        <taxon>Pseudomonadati</taxon>
        <taxon>Pseudomonadota</taxon>
        <taxon>Alphaproteobacteria</taxon>
        <taxon>Acetobacterales</taxon>
        <taxon>Roseomonadaceae</taxon>
        <taxon>Roseomonas</taxon>
    </lineage>
</organism>
<keyword evidence="2" id="KW-0805">Transcription regulation</keyword>
<dbReference type="SUPFAM" id="SSF53850">
    <property type="entry name" value="Periplasmic binding protein-like II"/>
    <property type="match status" value="1"/>
</dbReference>
<comment type="caution">
    <text evidence="6">The sequence shown here is derived from an EMBL/GenBank/DDBJ whole genome shotgun (WGS) entry which is preliminary data.</text>
</comment>
<reference evidence="6 7" key="1">
    <citation type="journal article" date="2019" name="Microb. Pathog.">
        <title>Comparison of VITEK 2, MALDI-TOF MS, 16S rRNA gene sequencing, and whole-genome sequencing for identification of Roseomonas mucosa.</title>
        <authorList>
            <person name="Rudolph W.W."/>
            <person name="Gunzer F."/>
            <person name="Trauth M."/>
            <person name="Bunk B."/>
            <person name="Bigge R."/>
            <person name="Schrottner P."/>
        </authorList>
    </citation>
    <scope>NUCLEOTIDE SEQUENCE [LARGE SCALE GENOMIC DNA]</scope>
    <source>
        <strain evidence="6 7">DSM 103800</strain>
    </source>
</reference>
<dbReference type="Pfam" id="PF03466">
    <property type="entry name" value="LysR_substrate"/>
    <property type="match status" value="1"/>
</dbReference>
<evidence type="ECO:0000256" key="3">
    <source>
        <dbReference type="ARBA" id="ARBA00023125"/>
    </source>
</evidence>
<keyword evidence="7" id="KW-1185">Reference proteome</keyword>
<dbReference type="Proteomes" id="UP001258945">
    <property type="component" value="Unassembled WGS sequence"/>
</dbReference>
<evidence type="ECO:0000256" key="4">
    <source>
        <dbReference type="ARBA" id="ARBA00023163"/>
    </source>
</evidence>
<proteinExistence type="inferred from homology"/>
<dbReference type="Gene3D" id="3.40.190.10">
    <property type="entry name" value="Periplasmic binding protein-like II"/>
    <property type="match status" value="2"/>
</dbReference>
<dbReference type="PANTHER" id="PTHR30118:SF15">
    <property type="entry name" value="TRANSCRIPTIONAL REGULATORY PROTEIN"/>
    <property type="match status" value="1"/>
</dbReference>
<protein>
    <submittedName>
        <fullName evidence="6">LysR substrate-binding domain-containing protein</fullName>
    </submittedName>
</protein>
<dbReference type="InterPro" id="IPR050389">
    <property type="entry name" value="LysR-type_TF"/>
</dbReference>